<name>A0A7C9LPX7_9DEIO</name>
<sequence>MPSAPELLHFLTVRGGREYRVTALLWAGRGKKATVRELGDYRLTVRGETVQATGPSGQTRHLSPEEFLNVFGSYTFTPAEPTGLMTDLGPLFG</sequence>
<organism evidence="1 2">
    <name type="scientific">Deinococcus arboris</name>
    <dbReference type="NCBI Taxonomy" id="2682977"/>
    <lineage>
        <taxon>Bacteria</taxon>
        <taxon>Thermotogati</taxon>
        <taxon>Deinococcota</taxon>
        <taxon>Deinococci</taxon>
        <taxon>Deinococcales</taxon>
        <taxon>Deinococcaceae</taxon>
        <taxon>Deinococcus</taxon>
    </lineage>
</organism>
<proteinExistence type="predicted"/>
<reference evidence="1 2" key="1">
    <citation type="submission" date="2019-12" db="EMBL/GenBank/DDBJ databases">
        <title>Deinococcus sp. HMF7620 Genome sequencing and assembly.</title>
        <authorList>
            <person name="Kang H."/>
            <person name="Kim H."/>
            <person name="Joh K."/>
        </authorList>
    </citation>
    <scope>NUCLEOTIDE SEQUENCE [LARGE SCALE GENOMIC DNA]</scope>
    <source>
        <strain evidence="1 2">HMF7620</strain>
    </source>
</reference>
<dbReference type="EMBL" id="WQLB01000005">
    <property type="protein sequence ID" value="MVN86261.1"/>
    <property type="molecule type" value="Genomic_DNA"/>
</dbReference>
<keyword evidence="2" id="KW-1185">Reference proteome</keyword>
<dbReference type="AlphaFoldDB" id="A0A7C9LPX7"/>
<dbReference type="Proteomes" id="UP000483286">
    <property type="component" value="Unassembled WGS sequence"/>
</dbReference>
<evidence type="ECO:0000313" key="1">
    <source>
        <dbReference type="EMBL" id="MVN86261.1"/>
    </source>
</evidence>
<gene>
    <name evidence="1" type="ORF">GO986_05730</name>
</gene>
<dbReference type="RefSeq" id="WP_157458309.1">
    <property type="nucleotide sequence ID" value="NZ_WQLB01000005.1"/>
</dbReference>
<protein>
    <submittedName>
        <fullName evidence="1">Uncharacterized protein</fullName>
    </submittedName>
</protein>
<comment type="caution">
    <text evidence="1">The sequence shown here is derived from an EMBL/GenBank/DDBJ whole genome shotgun (WGS) entry which is preliminary data.</text>
</comment>
<accession>A0A7C9LPX7</accession>
<evidence type="ECO:0000313" key="2">
    <source>
        <dbReference type="Proteomes" id="UP000483286"/>
    </source>
</evidence>